<organism evidence="2 3">
    <name type="scientific">Paraclostridium tenue</name>
    <dbReference type="NCBI Taxonomy" id="1737"/>
    <lineage>
        <taxon>Bacteria</taxon>
        <taxon>Bacillati</taxon>
        <taxon>Bacillota</taxon>
        <taxon>Clostridia</taxon>
        <taxon>Peptostreptococcales</taxon>
        <taxon>Peptostreptococcaceae</taxon>
        <taxon>Paraclostridium</taxon>
    </lineage>
</organism>
<keyword evidence="1" id="KW-1133">Transmembrane helix</keyword>
<dbReference type="EMBL" id="BAAACP010000008">
    <property type="protein sequence ID" value="GAA0864107.1"/>
    <property type="molecule type" value="Genomic_DNA"/>
</dbReference>
<evidence type="ECO:0000313" key="3">
    <source>
        <dbReference type="Proteomes" id="UP001400965"/>
    </source>
</evidence>
<comment type="caution">
    <text evidence="2">The sequence shown here is derived from an EMBL/GenBank/DDBJ whole genome shotgun (WGS) entry which is preliminary data.</text>
</comment>
<reference evidence="2 3" key="1">
    <citation type="journal article" date="2019" name="Int. J. Syst. Evol. Microbiol.">
        <title>The Global Catalogue of Microorganisms (GCM) 10K type strain sequencing project: providing services to taxonomists for standard genome sequencing and annotation.</title>
        <authorList>
            <consortium name="The Broad Institute Genomics Platform"/>
            <consortium name="The Broad Institute Genome Sequencing Center for Infectious Disease"/>
            <person name="Wu L."/>
            <person name="Ma J."/>
        </authorList>
    </citation>
    <scope>NUCLEOTIDE SEQUENCE [LARGE SCALE GENOMIC DNA]</scope>
    <source>
        <strain evidence="2 3">JCM 6486</strain>
    </source>
</reference>
<keyword evidence="1" id="KW-0472">Membrane</keyword>
<gene>
    <name evidence="2" type="ORF">GCM10008917_16280</name>
</gene>
<keyword evidence="1" id="KW-0812">Transmembrane</keyword>
<protein>
    <submittedName>
        <fullName evidence="2">Uncharacterized protein</fullName>
    </submittedName>
</protein>
<keyword evidence="3" id="KW-1185">Reference proteome</keyword>
<sequence>MLLELINKYFNNIIMSIIKIKSYIFNLIAILLIGLVFVTAGSFKLIEFAKN</sequence>
<dbReference type="Proteomes" id="UP001400965">
    <property type="component" value="Unassembled WGS sequence"/>
</dbReference>
<name>A0ABN1M4C7_9FIRM</name>
<evidence type="ECO:0000313" key="2">
    <source>
        <dbReference type="EMBL" id="GAA0864107.1"/>
    </source>
</evidence>
<feature type="transmembrane region" description="Helical" evidence="1">
    <location>
        <begin position="23"/>
        <end position="46"/>
    </location>
</feature>
<evidence type="ECO:0000256" key="1">
    <source>
        <dbReference type="SAM" id="Phobius"/>
    </source>
</evidence>
<accession>A0ABN1M4C7</accession>
<proteinExistence type="predicted"/>